<proteinExistence type="predicted"/>
<evidence type="ECO:0000256" key="1">
    <source>
        <dbReference type="SAM" id="MobiDB-lite"/>
    </source>
</evidence>
<organism evidence="2 3">
    <name type="scientific">Dentiscutata erythropus</name>
    <dbReference type="NCBI Taxonomy" id="1348616"/>
    <lineage>
        <taxon>Eukaryota</taxon>
        <taxon>Fungi</taxon>
        <taxon>Fungi incertae sedis</taxon>
        <taxon>Mucoromycota</taxon>
        <taxon>Glomeromycotina</taxon>
        <taxon>Glomeromycetes</taxon>
        <taxon>Diversisporales</taxon>
        <taxon>Gigasporaceae</taxon>
        <taxon>Dentiscutata</taxon>
    </lineage>
</organism>
<dbReference type="AlphaFoldDB" id="A0A9N9K0Y7"/>
<feature type="compositionally biased region" description="Basic and acidic residues" evidence="1">
    <location>
        <begin position="1"/>
        <end position="11"/>
    </location>
</feature>
<feature type="non-terminal residue" evidence="2">
    <location>
        <position position="158"/>
    </location>
</feature>
<dbReference type="EMBL" id="CAJVPY010039835">
    <property type="protein sequence ID" value="CAG8805177.1"/>
    <property type="molecule type" value="Genomic_DNA"/>
</dbReference>
<feature type="region of interest" description="Disordered" evidence="1">
    <location>
        <begin position="1"/>
        <end position="43"/>
    </location>
</feature>
<gene>
    <name evidence="2" type="ORF">DERYTH_LOCUS24239</name>
</gene>
<protein>
    <submittedName>
        <fullName evidence="2">25329_t:CDS:1</fullName>
    </submittedName>
</protein>
<accession>A0A9N9K0Y7</accession>
<dbReference type="OrthoDB" id="1745426at2759"/>
<name>A0A9N9K0Y7_9GLOM</name>
<evidence type="ECO:0000313" key="2">
    <source>
        <dbReference type="EMBL" id="CAG8805177.1"/>
    </source>
</evidence>
<reference evidence="2" key="1">
    <citation type="submission" date="2021-06" db="EMBL/GenBank/DDBJ databases">
        <authorList>
            <person name="Kallberg Y."/>
            <person name="Tangrot J."/>
            <person name="Rosling A."/>
        </authorList>
    </citation>
    <scope>NUCLEOTIDE SEQUENCE</scope>
    <source>
        <strain evidence="2">MA453B</strain>
    </source>
</reference>
<sequence length="158" mass="17709">MDDHNYGKDSMIDPDEDSMIGPDKDSMIGPDEDSMIGPDDSASILVGSETSESITDELTNSQRYRSPIWKHFSSLENEKKLGVIIYQKSVTNSDSSSLPEGQTQLDLSKFIKRPSKIPSRKDISVPNFTICANMVKRDVMSAYDKRKAFIKKVLQNVN</sequence>
<dbReference type="Proteomes" id="UP000789405">
    <property type="component" value="Unassembled WGS sequence"/>
</dbReference>
<evidence type="ECO:0000313" key="3">
    <source>
        <dbReference type="Proteomes" id="UP000789405"/>
    </source>
</evidence>
<keyword evidence="3" id="KW-1185">Reference proteome</keyword>
<comment type="caution">
    <text evidence="2">The sequence shown here is derived from an EMBL/GenBank/DDBJ whole genome shotgun (WGS) entry which is preliminary data.</text>
</comment>